<dbReference type="Proteomes" id="UP000789396">
    <property type="component" value="Unassembled WGS sequence"/>
</dbReference>
<dbReference type="InterPro" id="IPR011611">
    <property type="entry name" value="PfkB_dom"/>
</dbReference>
<proteinExistence type="predicted"/>
<feature type="domain" description="Carbohydrate kinase PfkB" evidence="1">
    <location>
        <begin position="178"/>
        <end position="223"/>
    </location>
</feature>
<comment type="caution">
    <text evidence="2">The sequence shown here is derived from an EMBL/GenBank/DDBJ whole genome shotgun (WGS) entry which is preliminary data.</text>
</comment>
<evidence type="ECO:0000313" key="3">
    <source>
        <dbReference type="Proteomes" id="UP000789396"/>
    </source>
</evidence>
<dbReference type="PANTHER" id="PTHR47098">
    <property type="entry name" value="PROTEIN MAK32"/>
    <property type="match status" value="1"/>
</dbReference>
<protein>
    <submittedName>
        <fullName evidence="2">4543_t:CDS:1</fullName>
    </submittedName>
</protein>
<dbReference type="Pfam" id="PF00294">
    <property type="entry name" value="PfkB"/>
    <property type="match status" value="1"/>
</dbReference>
<name>A0A9N9GQ05_9GLOM</name>
<evidence type="ECO:0000313" key="2">
    <source>
        <dbReference type="EMBL" id="CAG8617814.1"/>
    </source>
</evidence>
<gene>
    <name evidence="2" type="ORF">RFULGI_LOCUS7238</name>
</gene>
<dbReference type="AlphaFoldDB" id="A0A9N9GQ05"/>
<accession>A0A9N9GQ05</accession>
<evidence type="ECO:0000259" key="1">
    <source>
        <dbReference type="Pfam" id="PF00294"/>
    </source>
</evidence>
<dbReference type="SUPFAM" id="SSF53613">
    <property type="entry name" value="Ribokinase-like"/>
    <property type="match status" value="1"/>
</dbReference>
<reference evidence="2" key="1">
    <citation type="submission" date="2021-06" db="EMBL/GenBank/DDBJ databases">
        <authorList>
            <person name="Kallberg Y."/>
            <person name="Tangrot J."/>
            <person name="Rosling A."/>
        </authorList>
    </citation>
    <scope>NUCLEOTIDE SEQUENCE</scope>
    <source>
        <strain evidence="2">IN212</strain>
    </source>
</reference>
<dbReference type="InterPro" id="IPR029056">
    <property type="entry name" value="Ribokinase-like"/>
</dbReference>
<organism evidence="2 3">
    <name type="scientific">Racocetra fulgida</name>
    <dbReference type="NCBI Taxonomy" id="60492"/>
    <lineage>
        <taxon>Eukaryota</taxon>
        <taxon>Fungi</taxon>
        <taxon>Fungi incertae sedis</taxon>
        <taxon>Mucoromycota</taxon>
        <taxon>Glomeromycotina</taxon>
        <taxon>Glomeromycetes</taxon>
        <taxon>Diversisporales</taxon>
        <taxon>Gigasporaceae</taxon>
        <taxon>Racocetra</taxon>
    </lineage>
</organism>
<feature type="non-terminal residue" evidence="2">
    <location>
        <position position="1"/>
    </location>
</feature>
<sequence>IVSESYCQSVLDGTFQKDVLGGGGVYATYGTVPADLPSSYLNAKIFHFICSSIWASQHVTDILRLRDKRLPPPIFVWEPIPESASKENIQSCIEAMKMVDVVSPNHEEAAALLGLIAEDEDEDEKFLAEEMLICMADKFLKYQIGPHGNGCVVIRASYKEIIPAYWTALKDGNRNPHVVDVTGAGNAFCGGFMVGLLRSNFDVFEAALYGSVSASFTVEQLGTPRLGFDERGNEIWNSGDSPSVRLQKLRLRVKEKLKEVLKVKLKERIHMKKMQINDHNGINTTGSNVKDVKDGADNGDENLNINPNVCLKKKEKEIKIGYPLLILKAPDNAPTNLFRPSPLPCIVPATTASTTTQINTITPKKYTTNIKKKGTKSPNTFETSALENQATRAIICERVITRPNGDGRYAKFVVNERPLDPRSETSVNGKRSDDSR</sequence>
<dbReference type="Gene3D" id="3.40.1190.20">
    <property type="match status" value="1"/>
</dbReference>
<keyword evidence="3" id="KW-1185">Reference proteome</keyword>
<dbReference type="PANTHER" id="PTHR47098:SF2">
    <property type="entry name" value="PROTEIN MAK32"/>
    <property type="match status" value="1"/>
</dbReference>
<dbReference type="OrthoDB" id="497927at2759"/>
<dbReference type="EMBL" id="CAJVPZ010010252">
    <property type="protein sequence ID" value="CAG8617814.1"/>
    <property type="molecule type" value="Genomic_DNA"/>
</dbReference>